<evidence type="ECO:0000256" key="1">
    <source>
        <dbReference type="PROSITE-ProRule" id="PRU00283"/>
    </source>
</evidence>
<dbReference type="GO" id="GO:0007052">
    <property type="term" value="P:mitotic spindle organization"/>
    <property type="evidence" value="ECO:0007669"/>
    <property type="project" value="TreeGrafter"/>
</dbReference>
<dbReference type="PANTHER" id="PTHR47969:SF9">
    <property type="entry name" value="KINESIN-LIKE PROTEIN"/>
    <property type="match status" value="1"/>
</dbReference>
<keyword evidence="1" id="KW-0067">ATP-binding</keyword>
<dbReference type="GO" id="GO:0005875">
    <property type="term" value="C:microtubule associated complex"/>
    <property type="evidence" value="ECO:0007669"/>
    <property type="project" value="TreeGrafter"/>
</dbReference>
<dbReference type="GO" id="GO:0007018">
    <property type="term" value="P:microtubule-based movement"/>
    <property type="evidence" value="ECO:0007669"/>
    <property type="project" value="InterPro"/>
</dbReference>
<dbReference type="InterPro" id="IPR001752">
    <property type="entry name" value="Kinesin_motor_dom"/>
</dbReference>
<feature type="binding site" evidence="1">
    <location>
        <begin position="85"/>
        <end position="92"/>
    </location>
    <ligand>
        <name>ATP</name>
        <dbReference type="ChEBI" id="CHEBI:30616"/>
    </ligand>
</feature>
<dbReference type="GO" id="GO:0005524">
    <property type="term" value="F:ATP binding"/>
    <property type="evidence" value="ECO:0007669"/>
    <property type="project" value="UniProtKB-UniRule"/>
</dbReference>
<feature type="region of interest" description="Disordered" evidence="2">
    <location>
        <begin position="548"/>
        <end position="568"/>
    </location>
</feature>
<dbReference type="GO" id="GO:0008017">
    <property type="term" value="F:microtubule binding"/>
    <property type="evidence" value="ECO:0007669"/>
    <property type="project" value="InterPro"/>
</dbReference>
<feature type="domain" description="Kinesin motor" evidence="3">
    <location>
        <begin position="5"/>
        <end position="331"/>
    </location>
</feature>
<dbReference type="PANTHER" id="PTHR47969">
    <property type="entry name" value="CHROMOSOME-ASSOCIATED KINESIN KIF4A-RELATED"/>
    <property type="match status" value="1"/>
</dbReference>
<reference evidence="5" key="2">
    <citation type="submission" date="2013-12" db="EMBL/GenBank/DDBJ databases">
        <title>Evolution of pathogenesis and genome organization in the Tremellales.</title>
        <authorList>
            <person name="Cuomo C."/>
            <person name="Litvintseva A."/>
            <person name="Heitman J."/>
            <person name="Chen Y."/>
            <person name="Sun S."/>
            <person name="Springer D."/>
            <person name="Dromer F."/>
            <person name="Young S."/>
            <person name="Zeng Q."/>
            <person name="Chapman S."/>
            <person name="Gujja S."/>
            <person name="Saif S."/>
            <person name="Birren B."/>
        </authorList>
    </citation>
    <scope>NUCLEOTIDE SEQUENCE [LARGE SCALE GENOMIC DNA]</scope>
    <source>
        <strain evidence="5">BCC8398</strain>
    </source>
</reference>
<dbReference type="Proteomes" id="UP000092666">
    <property type="component" value="Unassembled WGS sequence"/>
</dbReference>
<name>A0A1B9GZU1_9TREE</name>
<dbReference type="SMART" id="SM00129">
    <property type="entry name" value="KISc"/>
    <property type="match status" value="1"/>
</dbReference>
<dbReference type="GO" id="GO:0051231">
    <property type="term" value="P:spindle elongation"/>
    <property type="evidence" value="ECO:0007669"/>
    <property type="project" value="TreeGrafter"/>
</dbReference>
<proteinExistence type="inferred from homology"/>
<dbReference type="PROSITE" id="PS50067">
    <property type="entry name" value="KINESIN_MOTOR_2"/>
    <property type="match status" value="1"/>
</dbReference>
<reference evidence="4 5" key="1">
    <citation type="submission" date="2013-07" db="EMBL/GenBank/DDBJ databases">
        <title>The Genome Sequence of Cryptococcus heveanensis BCC8398.</title>
        <authorList>
            <consortium name="The Broad Institute Genome Sequencing Platform"/>
            <person name="Cuomo C."/>
            <person name="Litvintseva A."/>
            <person name="Chen Y."/>
            <person name="Heitman J."/>
            <person name="Sun S."/>
            <person name="Springer D."/>
            <person name="Dromer F."/>
            <person name="Young S.K."/>
            <person name="Zeng Q."/>
            <person name="Gargeya S."/>
            <person name="Fitzgerald M."/>
            <person name="Abouelleil A."/>
            <person name="Alvarado L."/>
            <person name="Berlin A.M."/>
            <person name="Chapman S.B."/>
            <person name="Dewar J."/>
            <person name="Goldberg J."/>
            <person name="Griggs A."/>
            <person name="Gujja S."/>
            <person name="Hansen M."/>
            <person name="Howarth C."/>
            <person name="Imamovic A."/>
            <person name="Larimer J."/>
            <person name="McCowan C."/>
            <person name="Murphy C."/>
            <person name="Pearson M."/>
            <person name="Priest M."/>
            <person name="Roberts A."/>
            <person name="Saif S."/>
            <person name="Shea T."/>
            <person name="Sykes S."/>
            <person name="Wortman J."/>
            <person name="Nusbaum C."/>
            <person name="Birren B."/>
        </authorList>
    </citation>
    <scope>NUCLEOTIDE SEQUENCE [LARGE SCALE GENOMIC DNA]</scope>
    <source>
        <strain evidence="4 5">BCC8398</strain>
    </source>
</reference>
<accession>A0A1B9GZU1</accession>
<sequence>MVTKSIACHIRVRPPGVNDGKVNPEGIKIEGNEVSALNVGGDKRYHFKFDKCHGTTSTQQEVFEHIQPLLEQTYRGINTTIFAYGVTGAGKTHTMQGTQADPGIIPRTVQVSCPKRSELRSSTLNIGFSYVEILKDEVYDLLGDRAEPRKRDIRMSAEGQNIVADLIIQPIGSQAEFAEIYEAAAKTRKTASTKLNSSSSRSHAILTLYLEIRDIEDASQVVSGKICLTDLAGSENNNLTGNDRERMRESSAINTSLITLGKVVDASNLNTKKGGEGGVFVPYRESKLTRLLQDALGGTSQGLLICCLAPGEKFARDTINTLQFGKKSKSVENRVDVTAPGRRHSEPVRPLNVRPIDPTKSFKVHPGNNSTATGLYNKYGPARRVTLGAISTNVRSVRPLTAKGKNGGAGVENEKEMLGLKMSDEQLDQKIQKIVNQEIDILKTTAQEPVVVPEIVNVKPVVNAGDKASLAQATEDVRGLGSMSSEEREKRARVLVAHARKAHHSGDLLQALELYKKAYEHMPENKKLSLRITEIELSLERILPVPEARAGSTQEKLKEEKSQSRAPLNAGFVASTSIKRSRAHLGSLAELSGELEIEGVSESPAKRGRI</sequence>
<dbReference type="EMBL" id="KI669495">
    <property type="protein sequence ID" value="OCF36535.1"/>
    <property type="molecule type" value="Genomic_DNA"/>
</dbReference>
<evidence type="ECO:0000256" key="2">
    <source>
        <dbReference type="SAM" id="MobiDB-lite"/>
    </source>
</evidence>
<keyword evidence="1" id="KW-0505">Motor protein</keyword>
<dbReference type="InterPro" id="IPR027417">
    <property type="entry name" value="P-loop_NTPase"/>
</dbReference>
<dbReference type="AlphaFoldDB" id="A0A1B9GZU1"/>
<dbReference type="PRINTS" id="PR00380">
    <property type="entry name" value="KINESINHEAVY"/>
</dbReference>
<evidence type="ECO:0000313" key="5">
    <source>
        <dbReference type="Proteomes" id="UP000092666"/>
    </source>
</evidence>
<evidence type="ECO:0000313" key="4">
    <source>
        <dbReference type="EMBL" id="OCF36535.1"/>
    </source>
</evidence>
<dbReference type="STRING" id="1296120.A0A1B9GZU1"/>
<dbReference type="OrthoDB" id="3176171at2759"/>
<dbReference type="Gene3D" id="3.40.850.10">
    <property type="entry name" value="Kinesin motor domain"/>
    <property type="match status" value="1"/>
</dbReference>
<comment type="similarity">
    <text evidence="1">Belongs to the TRAFAC class myosin-kinesin ATPase superfamily. Kinesin family.</text>
</comment>
<keyword evidence="5" id="KW-1185">Reference proteome</keyword>
<dbReference type="GO" id="GO:0003777">
    <property type="term" value="F:microtubule motor activity"/>
    <property type="evidence" value="ECO:0007669"/>
    <property type="project" value="InterPro"/>
</dbReference>
<gene>
    <name evidence="4" type="ORF">I316_01785</name>
</gene>
<keyword evidence="1" id="KW-0547">Nucleotide-binding</keyword>
<evidence type="ECO:0000259" key="3">
    <source>
        <dbReference type="PROSITE" id="PS50067"/>
    </source>
</evidence>
<organism evidence="4 5">
    <name type="scientific">Kwoniella heveanensis BCC8398</name>
    <dbReference type="NCBI Taxonomy" id="1296120"/>
    <lineage>
        <taxon>Eukaryota</taxon>
        <taxon>Fungi</taxon>
        <taxon>Dikarya</taxon>
        <taxon>Basidiomycota</taxon>
        <taxon>Agaricomycotina</taxon>
        <taxon>Tremellomycetes</taxon>
        <taxon>Tremellales</taxon>
        <taxon>Cryptococcaceae</taxon>
        <taxon>Kwoniella</taxon>
    </lineage>
</organism>
<dbReference type="CDD" id="cd00106">
    <property type="entry name" value="KISc"/>
    <property type="match status" value="1"/>
</dbReference>
<protein>
    <recommendedName>
        <fullName evidence="3">Kinesin motor domain-containing protein</fullName>
    </recommendedName>
</protein>
<dbReference type="SUPFAM" id="SSF52540">
    <property type="entry name" value="P-loop containing nucleoside triphosphate hydrolases"/>
    <property type="match status" value="1"/>
</dbReference>
<dbReference type="InterPro" id="IPR027640">
    <property type="entry name" value="Kinesin-like_fam"/>
</dbReference>
<dbReference type="Pfam" id="PF00225">
    <property type="entry name" value="Kinesin"/>
    <property type="match status" value="1"/>
</dbReference>
<dbReference type="InterPro" id="IPR036961">
    <property type="entry name" value="Kinesin_motor_dom_sf"/>
</dbReference>
<feature type="region of interest" description="Disordered" evidence="2">
    <location>
        <begin position="341"/>
        <end position="377"/>
    </location>
</feature>